<dbReference type="GO" id="GO:0042597">
    <property type="term" value="C:periplasmic space"/>
    <property type="evidence" value="ECO:0007669"/>
    <property type="project" value="UniProtKB-SubCell"/>
</dbReference>
<evidence type="ECO:0008006" key="12">
    <source>
        <dbReference type="Google" id="ProtNLM"/>
    </source>
</evidence>
<keyword evidence="8" id="KW-1015">Disulfide bond</keyword>
<evidence type="ECO:0000256" key="5">
    <source>
        <dbReference type="ARBA" id="ARBA00022764"/>
    </source>
</evidence>
<feature type="disulfide bond" evidence="8">
    <location>
        <begin position="167"/>
        <end position="182"/>
    </location>
</feature>
<keyword evidence="5" id="KW-0574">Periplasm</keyword>
<dbReference type="GO" id="GO:0030058">
    <property type="term" value="F:aliphatic amine dehydrogenase activity"/>
    <property type="evidence" value="ECO:0007669"/>
    <property type="project" value="InterPro"/>
</dbReference>
<dbReference type="InterPro" id="IPR009451">
    <property type="entry name" value="Metamine_DH_Hvc"/>
</dbReference>
<keyword evidence="7" id="KW-0560">Oxidoreductase</keyword>
<evidence type="ECO:0000256" key="8">
    <source>
        <dbReference type="PIRSR" id="PIRSR609451-50"/>
    </source>
</evidence>
<evidence type="ECO:0000256" key="3">
    <source>
        <dbReference type="ARBA" id="ARBA00022448"/>
    </source>
</evidence>
<keyword evidence="6" id="KW-0249">Electron transport</keyword>
<dbReference type="InterPro" id="IPR015943">
    <property type="entry name" value="WD40/YVTN_repeat-like_dom_sf"/>
</dbReference>
<evidence type="ECO:0000256" key="4">
    <source>
        <dbReference type="ARBA" id="ARBA00022729"/>
    </source>
</evidence>
<feature type="chain" id="PRO_5012246727" description="Amine dehydrogenase" evidence="9">
    <location>
        <begin position="21"/>
        <end position="364"/>
    </location>
</feature>
<gene>
    <name evidence="10" type="ORF">COB20_02925</name>
</gene>
<evidence type="ECO:0000313" key="11">
    <source>
        <dbReference type="Proteomes" id="UP000218767"/>
    </source>
</evidence>
<dbReference type="EMBL" id="NVUL01000009">
    <property type="protein sequence ID" value="PCI80599.1"/>
    <property type="molecule type" value="Genomic_DNA"/>
</dbReference>
<evidence type="ECO:0000256" key="6">
    <source>
        <dbReference type="ARBA" id="ARBA00022982"/>
    </source>
</evidence>
<evidence type="ECO:0000256" key="7">
    <source>
        <dbReference type="ARBA" id="ARBA00023002"/>
    </source>
</evidence>
<evidence type="ECO:0000256" key="9">
    <source>
        <dbReference type="SAM" id="SignalP"/>
    </source>
</evidence>
<accession>A0A2A4XEL9</accession>
<keyword evidence="4 9" id="KW-0732">Signal</keyword>
<comment type="subcellular location">
    <subcellularLocation>
        <location evidence="1">Periplasm</location>
    </subcellularLocation>
</comment>
<proteinExistence type="inferred from homology"/>
<comment type="caution">
    <text evidence="10">The sequence shown here is derived from an EMBL/GenBank/DDBJ whole genome shotgun (WGS) entry which is preliminary data.</text>
</comment>
<sequence>MRVTTPLALALALFVPLASAQIVPEEISIDTMPDPGPNWFISKTGNGGYIFDATTGEMQGLLSLSRYTPAVTMWQPRREFYATESYLSRGVRGERTDLVTIYDFENLSPVAEIVIPNHMARLSIRNHLGLMNNGRHLAVLNMNPGHSVSIVDVEDRVFIYEASTPGCAVIMPVADSDFLQLCGDGTLQLIQLDISGFEENRVRSDIFFNVMEDAIFDRTARSANGWYLITHAGTVYEVGSQGSEIIINDSWSVLAEGEESWRPGGDEFITAHRDTGLLYVAMHEGEVDTHHVPGEEIWVLDANSGRRVHRIELEVPATSIMVTQEAAPKLIVADDDGGTHVYDALTFVFERTIVTPGAAMFEDF</sequence>
<name>A0A2A4XEL9_9GAMM</name>
<dbReference type="AlphaFoldDB" id="A0A2A4XEL9"/>
<comment type="similarity">
    <text evidence="2">Belongs to the aromatic amine dehydrogenase heavy chain family.</text>
</comment>
<keyword evidence="3" id="KW-0813">Transport</keyword>
<evidence type="ECO:0000256" key="1">
    <source>
        <dbReference type="ARBA" id="ARBA00004418"/>
    </source>
</evidence>
<dbReference type="InterPro" id="IPR011044">
    <property type="entry name" value="Quino_amine_DH_bsu"/>
</dbReference>
<feature type="signal peptide" evidence="9">
    <location>
        <begin position="1"/>
        <end position="20"/>
    </location>
</feature>
<dbReference type="Pfam" id="PF06433">
    <property type="entry name" value="Me-amine-dh_H"/>
    <property type="match status" value="1"/>
</dbReference>
<evidence type="ECO:0000256" key="2">
    <source>
        <dbReference type="ARBA" id="ARBA00010548"/>
    </source>
</evidence>
<dbReference type="Gene3D" id="2.130.10.10">
    <property type="entry name" value="YVTN repeat-like/Quinoprotein amine dehydrogenase"/>
    <property type="match status" value="1"/>
</dbReference>
<evidence type="ECO:0000313" key="10">
    <source>
        <dbReference type="EMBL" id="PCI80599.1"/>
    </source>
</evidence>
<dbReference type="Proteomes" id="UP000218767">
    <property type="component" value="Unassembled WGS sequence"/>
</dbReference>
<protein>
    <recommendedName>
        <fullName evidence="12">Amine dehydrogenase</fullName>
    </recommendedName>
</protein>
<reference evidence="11" key="1">
    <citation type="submission" date="2017-08" db="EMBL/GenBank/DDBJ databases">
        <title>A dynamic microbial community with high functional redundancy inhabits the cold, oxic subseafloor aquifer.</title>
        <authorList>
            <person name="Tully B.J."/>
            <person name="Wheat C.G."/>
            <person name="Glazer B.T."/>
            <person name="Huber J.A."/>
        </authorList>
    </citation>
    <scope>NUCLEOTIDE SEQUENCE [LARGE SCALE GENOMIC DNA]</scope>
</reference>
<dbReference type="SUPFAM" id="SSF50969">
    <property type="entry name" value="YVTN repeat-like/Quinoprotein amine dehydrogenase"/>
    <property type="match status" value="1"/>
</dbReference>
<organism evidence="10 11">
    <name type="scientific">SAR86 cluster bacterium</name>
    <dbReference type="NCBI Taxonomy" id="2030880"/>
    <lineage>
        <taxon>Bacteria</taxon>
        <taxon>Pseudomonadati</taxon>
        <taxon>Pseudomonadota</taxon>
        <taxon>Gammaproteobacteria</taxon>
        <taxon>SAR86 cluster</taxon>
    </lineage>
</organism>